<dbReference type="OMA" id="LDVYMRH"/>
<feature type="compositionally biased region" description="Acidic residues" evidence="1">
    <location>
        <begin position="238"/>
        <end position="258"/>
    </location>
</feature>
<dbReference type="PANTHER" id="PTHR31840:SF1">
    <property type="entry name" value="COILED-COIL DOMAIN-CONTAINING PROTEIN 97"/>
    <property type="match status" value="1"/>
</dbReference>
<name>A0A0D3AUV4_BRAOL</name>
<dbReference type="EnsemblPlants" id="Bo2g132050.1">
    <property type="protein sequence ID" value="Bo2g132050.1"/>
    <property type="gene ID" value="Bo2g132050"/>
</dbReference>
<sequence>MGLIFRCQINTAEVFSRDQHVSAKIDTGYRFRYREATGEKKKMEGRVLKDAAAEEIAARLSSIDDLYFPRAVQSTAASSDQRKSILLDLLRRDPAVFLERYGTQLSVDELLAFDALKHDYEVDWHLKNLRKKISPTSEELKSRSVAVRNRRLAYLNKLVSEGQYFSEDAMRDREPYLHHEYVGKFQDSMSRNMARPGERWSETLMRRAEEAALVSRIREEQQRLGVAECDWVGNEKMEESEEESEQGVETEDEEEEEEKQTGASSSLAEAGGTENKQGTVLPPEEMQEMMEQFTSIMQQKFLSGEDHEHLDYTKIDNDENLDDHWLREVGLDAEEKYFGDD</sequence>
<accession>A0A0D3AUV4</accession>
<organism evidence="3 4">
    <name type="scientific">Brassica oleracea var. oleracea</name>
    <dbReference type="NCBI Taxonomy" id="109376"/>
    <lineage>
        <taxon>Eukaryota</taxon>
        <taxon>Viridiplantae</taxon>
        <taxon>Streptophyta</taxon>
        <taxon>Embryophyta</taxon>
        <taxon>Tracheophyta</taxon>
        <taxon>Spermatophyta</taxon>
        <taxon>Magnoliopsida</taxon>
        <taxon>eudicotyledons</taxon>
        <taxon>Gunneridae</taxon>
        <taxon>Pentapetalae</taxon>
        <taxon>rosids</taxon>
        <taxon>malvids</taxon>
        <taxon>Brassicales</taxon>
        <taxon>Brassicaceae</taxon>
        <taxon>Brassiceae</taxon>
        <taxon>Brassica</taxon>
    </lineage>
</organism>
<dbReference type="AlphaFoldDB" id="A0A0D3AUV4"/>
<evidence type="ECO:0000313" key="3">
    <source>
        <dbReference type="EnsemblPlants" id="Bo2g132050.1"/>
    </source>
</evidence>
<keyword evidence="4" id="KW-1185">Reference proteome</keyword>
<dbReference type="OrthoDB" id="333176at2759"/>
<dbReference type="KEGG" id="boe:106324840"/>
<dbReference type="Proteomes" id="UP000032141">
    <property type="component" value="Chromosome C2"/>
</dbReference>
<dbReference type="GeneID" id="106324840"/>
<dbReference type="Pfam" id="PF09747">
    <property type="entry name" value="CCD97-like_C"/>
    <property type="match status" value="1"/>
</dbReference>
<dbReference type="ExpressionAtlas" id="A0A0D3AUV4">
    <property type="expression patterns" value="baseline"/>
</dbReference>
<dbReference type="InterPro" id="IPR018613">
    <property type="entry name" value="Ccdc97-like"/>
</dbReference>
<dbReference type="HOGENOM" id="CLU_904188_0_0_1"/>
<reference evidence="3" key="2">
    <citation type="submission" date="2015-03" db="UniProtKB">
        <authorList>
            <consortium name="EnsemblPlants"/>
        </authorList>
    </citation>
    <scope>IDENTIFICATION</scope>
</reference>
<dbReference type="RefSeq" id="XP_013618283.1">
    <property type="nucleotide sequence ID" value="XM_013762829.1"/>
</dbReference>
<evidence type="ECO:0000259" key="2">
    <source>
        <dbReference type="Pfam" id="PF09747"/>
    </source>
</evidence>
<dbReference type="PANTHER" id="PTHR31840">
    <property type="entry name" value="COILED-COIL DOMAIN-CONTAINING PROTEIN 97"/>
    <property type="match status" value="1"/>
</dbReference>
<feature type="domain" description="CCD97-like C-terminal" evidence="2">
    <location>
        <begin position="149"/>
        <end position="341"/>
    </location>
</feature>
<protein>
    <recommendedName>
        <fullName evidence="2">CCD97-like C-terminal domain-containing protein</fullName>
    </recommendedName>
</protein>
<feature type="region of interest" description="Disordered" evidence="1">
    <location>
        <begin position="229"/>
        <end position="288"/>
    </location>
</feature>
<reference evidence="3 4" key="1">
    <citation type="journal article" date="2014" name="Genome Biol.">
        <title>Transcriptome and methylome profiling reveals relics of genome dominance in the mesopolyploid Brassica oleracea.</title>
        <authorList>
            <person name="Parkin I.A."/>
            <person name="Koh C."/>
            <person name="Tang H."/>
            <person name="Robinson S.J."/>
            <person name="Kagale S."/>
            <person name="Clarke W.E."/>
            <person name="Town C.D."/>
            <person name="Nixon J."/>
            <person name="Krishnakumar V."/>
            <person name="Bidwell S.L."/>
            <person name="Denoeud F."/>
            <person name="Belcram H."/>
            <person name="Links M.G."/>
            <person name="Just J."/>
            <person name="Clarke C."/>
            <person name="Bender T."/>
            <person name="Huebert T."/>
            <person name="Mason A.S."/>
            <person name="Pires J.C."/>
            <person name="Barker G."/>
            <person name="Moore J."/>
            <person name="Walley P.G."/>
            <person name="Manoli S."/>
            <person name="Batley J."/>
            <person name="Edwards D."/>
            <person name="Nelson M.N."/>
            <person name="Wang X."/>
            <person name="Paterson A.H."/>
            <person name="King G."/>
            <person name="Bancroft I."/>
            <person name="Chalhoub B."/>
            <person name="Sharpe A.G."/>
        </authorList>
    </citation>
    <scope>NUCLEOTIDE SEQUENCE</scope>
    <source>
        <strain evidence="3 4">cv. TO1000</strain>
    </source>
</reference>
<evidence type="ECO:0000256" key="1">
    <source>
        <dbReference type="SAM" id="MobiDB-lite"/>
    </source>
</evidence>
<dbReference type="InterPro" id="IPR040233">
    <property type="entry name" value="CCD97-like_C"/>
</dbReference>
<dbReference type="eggNOG" id="KOG3044">
    <property type="taxonomic scope" value="Eukaryota"/>
</dbReference>
<proteinExistence type="predicted"/>
<dbReference type="Gramene" id="Bo2g132050.1">
    <property type="protein sequence ID" value="Bo2g132050.1"/>
    <property type="gene ID" value="Bo2g132050"/>
</dbReference>
<dbReference type="STRING" id="109376.A0A0D3AUV4"/>
<evidence type="ECO:0000313" key="4">
    <source>
        <dbReference type="Proteomes" id="UP000032141"/>
    </source>
</evidence>